<keyword evidence="2" id="KW-1185">Reference proteome</keyword>
<dbReference type="Pfam" id="PF13481">
    <property type="entry name" value="AAA_25"/>
    <property type="match status" value="1"/>
</dbReference>
<dbReference type="AlphaFoldDB" id="A0A239M3X5"/>
<dbReference type="Proteomes" id="UP000198426">
    <property type="component" value="Unassembled WGS sequence"/>
</dbReference>
<sequence length="470" mass="51862">MADGGAFTPAAPDDEYIKPVSIPFMDEDGTFWLTAGTDYLDRREFRPCILLGGSSPERWDFDREISVPTSMERMEYFARARVRWLDGSEGLVPGACLVGFTEDADNLDPPPLTILSYDDMLAMPDPAWLVQGVIQEATSALLFGKSNAFKSFLGIDLGCSVATGTPWHEQAVSGPAPVLYVATEGSRGVGKQRIPGWMEAHQIPADLRKNMFLYPQEIALDDDKAVSDLLQTCAHVNASRVLARGGRVGNLKDPKGAFALVVVDIFGASMMGPETSDETARAWVRNINRIMREVGCAVLTVAHTGWADDSRARMHTHFWGSFDSRMKAEGDKASLTTVLRIDRHKDEDSTGEWGFQLEKVATPSGRTTLVPRLSSDVKTTKGNRLKGQQHTAMQALSEALIEHGTRVTAPSLPSCPIVTIDQWQTMCERHGLTDSTDKQTVGRVFRRNRDALRDKGLIKIFDGFVWKVDQ</sequence>
<proteinExistence type="predicted"/>
<accession>A0A239M3X5</accession>
<dbReference type="Gene3D" id="3.40.50.300">
    <property type="entry name" value="P-loop containing nucleotide triphosphate hydrolases"/>
    <property type="match status" value="1"/>
</dbReference>
<reference evidence="1 2" key="1">
    <citation type="submission" date="2017-06" db="EMBL/GenBank/DDBJ databases">
        <authorList>
            <person name="Kim H.J."/>
            <person name="Triplett B.A."/>
        </authorList>
    </citation>
    <scope>NUCLEOTIDE SEQUENCE [LARGE SCALE GENOMIC DNA]</scope>
    <source>
        <strain evidence="1 2">DSM 29339</strain>
    </source>
</reference>
<dbReference type="EMBL" id="FZOY01000013">
    <property type="protein sequence ID" value="SNT37547.1"/>
    <property type="molecule type" value="Genomic_DNA"/>
</dbReference>
<dbReference type="RefSeq" id="WP_176442990.1">
    <property type="nucleotide sequence ID" value="NZ_FZOY01000013.1"/>
</dbReference>
<protein>
    <submittedName>
        <fullName evidence="1">AAA domain-containing protein</fullName>
    </submittedName>
</protein>
<evidence type="ECO:0000313" key="2">
    <source>
        <dbReference type="Proteomes" id="UP000198426"/>
    </source>
</evidence>
<name>A0A239M3X5_9RHOB</name>
<gene>
    <name evidence="1" type="ORF">SAMN05421757_11323</name>
</gene>
<dbReference type="InterPro" id="IPR027417">
    <property type="entry name" value="P-loop_NTPase"/>
</dbReference>
<organism evidence="1 2">
    <name type="scientific">Tropicimonas sediminicola</name>
    <dbReference type="NCBI Taxonomy" id="1031541"/>
    <lineage>
        <taxon>Bacteria</taxon>
        <taxon>Pseudomonadati</taxon>
        <taxon>Pseudomonadota</taxon>
        <taxon>Alphaproteobacteria</taxon>
        <taxon>Rhodobacterales</taxon>
        <taxon>Roseobacteraceae</taxon>
        <taxon>Tropicimonas</taxon>
    </lineage>
</organism>
<evidence type="ECO:0000313" key="1">
    <source>
        <dbReference type="EMBL" id="SNT37547.1"/>
    </source>
</evidence>
<dbReference type="SUPFAM" id="SSF52540">
    <property type="entry name" value="P-loop containing nucleoside triphosphate hydrolases"/>
    <property type="match status" value="1"/>
</dbReference>